<feature type="compositionally biased region" description="Low complexity" evidence="1">
    <location>
        <begin position="8"/>
        <end position="17"/>
    </location>
</feature>
<sequence length="145" mass="16340">MEEEVQHGVEQVGGVSEEMTDVDGEVEVETVMEEEVHELEVIGGITKERVDVDGEVEVEVAIEEDKVDFDGQVQGEEVHRVQKERVDHDEDIEEEVDVRNGDIVAEWSGNVEVEVQSVSHEFNGPCSRETSDNMFEVNVEGENER</sequence>
<gene>
    <name evidence="2" type="ORF">V8G54_022366</name>
</gene>
<evidence type="ECO:0000313" key="3">
    <source>
        <dbReference type="Proteomes" id="UP001374535"/>
    </source>
</evidence>
<dbReference type="AlphaFoldDB" id="A0AAQ3NFZ4"/>
<dbReference type="EMBL" id="CP144695">
    <property type="protein sequence ID" value="WVZ09020.1"/>
    <property type="molecule type" value="Genomic_DNA"/>
</dbReference>
<proteinExistence type="predicted"/>
<organism evidence="2 3">
    <name type="scientific">Vigna mungo</name>
    <name type="common">Black gram</name>
    <name type="synonym">Phaseolus mungo</name>
    <dbReference type="NCBI Taxonomy" id="3915"/>
    <lineage>
        <taxon>Eukaryota</taxon>
        <taxon>Viridiplantae</taxon>
        <taxon>Streptophyta</taxon>
        <taxon>Embryophyta</taxon>
        <taxon>Tracheophyta</taxon>
        <taxon>Spermatophyta</taxon>
        <taxon>Magnoliopsida</taxon>
        <taxon>eudicotyledons</taxon>
        <taxon>Gunneridae</taxon>
        <taxon>Pentapetalae</taxon>
        <taxon>rosids</taxon>
        <taxon>fabids</taxon>
        <taxon>Fabales</taxon>
        <taxon>Fabaceae</taxon>
        <taxon>Papilionoideae</taxon>
        <taxon>50 kb inversion clade</taxon>
        <taxon>NPAAA clade</taxon>
        <taxon>indigoferoid/millettioid clade</taxon>
        <taxon>Phaseoleae</taxon>
        <taxon>Vigna</taxon>
    </lineage>
</organism>
<dbReference type="Proteomes" id="UP001374535">
    <property type="component" value="Chromosome 6"/>
</dbReference>
<evidence type="ECO:0000313" key="2">
    <source>
        <dbReference type="EMBL" id="WVZ09020.1"/>
    </source>
</evidence>
<protein>
    <submittedName>
        <fullName evidence="2">Uncharacterized protein</fullName>
    </submittedName>
</protein>
<feature type="region of interest" description="Disordered" evidence="1">
    <location>
        <begin position="1"/>
        <end position="21"/>
    </location>
</feature>
<accession>A0AAQ3NFZ4</accession>
<name>A0AAQ3NFZ4_VIGMU</name>
<evidence type="ECO:0000256" key="1">
    <source>
        <dbReference type="SAM" id="MobiDB-lite"/>
    </source>
</evidence>
<feature type="non-terminal residue" evidence="2">
    <location>
        <position position="145"/>
    </location>
</feature>
<reference evidence="2 3" key="1">
    <citation type="journal article" date="2023" name="Life. Sci Alliance">
        <title>Evolutionary insights into 3D genome organization and epigenetic landscape of Vigna mungo.</title>
        <authorList>
            <person name="Junaid A."/>
            <person name="Singh B."/>
            <person name="Bhatia S."/>
        </authorList>
    </citation>
    <scope>NUCLEOTIDE SEQUENCE [LARGE SCALE GENOMIC DNA]</scope>
    <source>
        <strain evidence="2">Urdbean</strain>
    </source>
</reference>
<keyword evidence="3" id="KW-1185">Reference proteome</keyword>